<evidence type="ECO:0000313" key="7">
    <source>
        <dbReference type="Proteomes" id="UP000604825"/>
    </source>
</evidence>
<feature type="domain" description="Bifunctional inhibitor/plant lipid transfer protein/seed storage helical" evidence="5">
    <location>
        <begin position="37"/>
        <end position="102"/>
    </location>
</feature>
<comment type="similarity">
    <text evidence="1">Belongs to the plant LTP family. B11E subfamily.</text>
</comment>
<comment type="caution">
    <text evidence="6">The sequence shown here is derived from an EMBL/GenBank/DDBJ whole genome shotgun (WGS) entry which is preliminary data.</text>
</comment>
<keyword evidence="2" id="KW-0813">Transport</keyword>
<evidence type="ECO:0000256" key="2">
    <source>
        <dbReference type="ARBA" id="ARBA00022448"/>
    </source>
</evidence>
<accession>A0A811RUV4</accession>
<keyword evidence="7" id="KW-1185">Reference proteome</keyword>
<protein>
    <recommendedName>
        <fullName evidence="5">Bifunctional inhibitor/plant lipid transfer protein/seed storage helical domain-containing protein</fullName>
    </recommendedName>
</protein>
<dbReference type="EMBL" id="CAJGYO010000017">
    <property type="protein sequence ID" value="CAD6332951.1"/>
    <property type="molecule type" value="Genomic_DNA"/>
</dbReference>
<organism evidence="6 7">
    <name type="scientific">Miscanthus lutarioriparius</name>
    <dbReference type="NCBI Taxonomy" id="422564"/>
    <lineage>
        <taxon>Eukaryota</taxon>
        <taxon>Viridiplantae</taxon>
        <taxon>Streptophyta</taxon>
        <taxon>Embryophyta</taxon>
        <taxon>Tracheophyta</taxon>
        <taxon>Spermatophyta</taxon>
        <taxon>Magnoliopsida</taxon>
        <taxon>Liliopsida</taxon>
        <taxon>Poales</taxon>
        <taxon>Poaceae</taxon>
        <taxon>PACMAD clade</taxon>
        <taxon>Panicoideae</taxon>
        <taxon>Andropogonodae</taxon>
        <taxon>Andropogoneae</taxon>
        <taxon>Saccharinae</taxon>
        <taxon>Miscanthus</taxon>
    </lineage>
</organism>
<dbReference type="Gene3D" id="1.10.110.10">
    <property type="entry name" value="Plant lipid-transfer and hydrophobic proteins"/>
    <property type="match status" value="1"/>
</dbReference>
<dbReference type="GO" id="GO:0008289">
    <property type="term" value="F:lipid binding"/>
    <property type="evidence" value="ECO:0007669"/>
    <property type="project" value="UniProtKB-KW"/>
</dbReference>
<dbReference type="PANTHER" id="PTHR33214">
    <property type="entry name" value="BIFUNCTIONAL INHIBITOR/LIPID-TRANSFER PROTEIN/SEED STORAGE 2S ALBUMIN SUPERFAMILY PROTEIN"/>
    <property type="match status" value="1"/>
</dbReference>
<dbReference type="InterPro" id="IPR033872">
    <property type="entry name" value="nsLTP2"/>
</dbReference>
<keyword evidence="4" id="KW-0732">Signal</keyword>
<evidence type="ECO:0000256" key="4">
    <source>
        <dbReference type="SAM" id="SignalP"/>
    </source>
</evidence>
<sequence>MAKLSQVLLAGLAAWAVIVLLLCAAAAPRGADAATACDATQLTPCAGAIIGNSPPTAACCSRLKEQQPCLCTYARDPNLRRYVNSPNGKNALAACKVPVPSC</sequence>
<dbReference type="InterPro" id="IPR036312">
    <property type="entry name" value="Bifun_inhib/LTP/seed_sf"/>
</dbReference>
<keyword evidence="3" id="KW-0446">Lipid-binding</keyword>
<feature type="signal peptide" evidence="4">
    <location>
        <begin position="1"/>
        <end position="33"/>
    </location>
</feature>
<dbReference type="CDD" id="cd01959">
    <property type="entry name" value="nsLTP2"/>
    <property type="match status" value="1"/>
</dbReference>
<dbReference type="PANTHER" id="PTHR33214:SF69">
    <property type="entry name" value="BIFUNCTIONAL INHIBITOR_LIPID-TRANSFER PROTEIN_SEED STORAGE 2S ALBUMIN SUPERFAMILY PROTEIN"/>
    <property type="match status" value="1"/>
</dbReference>
<dbReference type="AlphaFoldDB" id="A0A811RUV4"/>
<proteinExistence type="inferred from homology"/>
<dbReference type="SMART" id="SM00499">
    <property type="entry name" value="AAI"/>
    <property type="match status" value="1"/>
</dbReference>
<dbReference type="SUPFAM" id="SSF47699">
    <property type="entry name" value="Bifunctional inhibitor/lipid-transfer protein/seed storage 2S albumin"/>
    <property type="match status" value="1"/>
</dbReference>
<reference evidence="6" key="1">
    <citation type="submission" date="2020-10" db="EMBL/GenBank/DDBJ databases">
        <authorList>
            <person name="Han B."/>
            <person name="Lu T."/>
            <person name="Zhao Q."/>
            <person name="Huang X."/>
            <person name="Zhao Y."/>
        </authorList>
    </citation>
    <scope>NUCLEOTIDE SEQUENCE</scope>
</reference>
<dbReference type="GO" id="GO:0006869">
    <property type="term" value="P:lipid transport"/>
    <property type="evidence" value="ECO:0007669"/>
    <property type="project" value="InterPro"/>
</dbReference>
<dbReference type="OrthoDB" id="665742at2759"/>
<evidence type="ECO:0000259" key="5">
    <source>
        <dbReference type="SMART" id="SM00499"/>
    </source>
</evidence>
<evidence type="ECO:0000256" key="1">
    <source>
        <dbReference type="ARBA" id="ARBA00009707"/>
    </source>
</evidence>
<feature type="chain" id="PRO_5032432861" description="Bifunctional inhibitor/plant lipid transfer protein/seed storage helical domain-containing protein" evidence="4">
    <location>
        <begin position="34"/>
        <end position="102"/>
    </location>
</feature>
<evidence type="ECO:0000256" key="3">
    <source>
        <dbReference type="ARBA" id="ARBA00023121"/>
    </source>
</evidence>
<gene>
    <name evidence="6" type="ORF">NCGR_LOCUS57049</name>
</gene>
<evidence type="ECO:0000313" key="6">
    <source>
        <dbReference type="EMBL" id="CAD6332951.1"/>
    </source>
</evidence>
<name>A0A811RUV4_9POAL</name>
<dbReference type="Proteomes" id="UP000604825">
    <property type="component" value="Unassembled WGS sequence"/>
</dbReference>
<dbReference type="InterPro" id="IPR016140">
    <property type="entry name" value="Bifunc_inhib/LTP/seed_store"/>
</dbReference>